<dbReference type="EMBL" id="ACJM01000007">
    <property type="protein sequence ID" value="EEG77545.1"/>
    <property type="molecule type" value="Genomic_DNA"/>
</dbReference>
<protein>
    <recommendedName>
        <fullName evidence="3">TATA-box binding protein</fullName>
    </recommendedName>
</protein>
<evidence type="ECO:0000313" key="1">
    <source>
        <dbReference type="EMBL" id="EEG77545.1"/>
    </source>
</evidence>
<sequence>MNRTKIIVLVLLIGLMVVVLQQKEEEPVLTEMEALETIFNTAGASVVEGEVQFYAALESRYYTMDELESILLEVADLLGIEGGPVDRGEGESFRVLDVYGETAFGPKAHVVLQSNPGDKEYDIDPQTYLLIICRDESVSELATIISRLEEIVIPYAPSGQLSFYLTGEIPARQTKGEMESLAERALSAVRGSVVEGMEDEQMVSLTAYTPMLGRSMAIDDEKFNLNLALRYDDYNDTTILWAGFPLIHGTY</sequence>
<proteinExistence type="predicted"/>
<reference evidence="1 2" key="1">
    <citation type="submission" date="2009-02" db="EMBL/GenBank/DDBJ databases">
        <title>Sequencing of the draft genome and assembly of Dethiobacter alkaliphilus AHT 1.</title>
        <authorList>
            <consortium name="US DOE Joint Genome Institute (JGI-PGF)"/>
            <person name="Lucas S."/>
            <person name="Copeland A."/>
            <person name="Lapidus A."/>
            <person name="Glavina del Rio T."/>
            <person name="Dalin E."/>
            <person name="Tice H."/>
            <person name="Bruce D."/>
            <person name="Goodwin L."/>
            <person name="Pitluck S."/>
            <person name="Larimer F."/>
            <person name="Land M.L."/>
            <person name="Hauser L."/>
            <person name="Muyzer G."/>
        </authorList>
    </citation>
    <scope>NUCLEOTIDE SEQUENCE [LARGE SCALE GENOMIC DNA]</scope>
    <source>
        <strain evidence="1 2">AHT 1</strain>
    </source>
</reference>
<dbReference type="SUPFAM" id="SSF143842">
    <property type="entry name" value="YwmB-like"/>
    <property type="match status" value="1"/>
</dbReference>
<dbReference type="STRING" id="555088.DealDRAFT_1668"/>
<dbReference type="InterPro" id="IPR014794">
    <property type="entry name" value="DUF1779"/>
</dbReference>
<gene>
    <name evidence="1" type="ORF">DealDRAFT_1668</name>
</gene>
<keyword evidence="2" id="KW-1185">Reference proteome</keyword>
<evidence type="ECO:0000313" key="2">
    <source>
        <dbReference type="Proteomes" id="UP000006443"/>
    </source>
</evidence>
<dbReference type="InterPro" id="IPR036209">
    <property type="entry name" value="YwmB-like_sf"/>
</dbReference>
<dbReference type="AlphaFoldDB" id="C0GGV4"/>
<dbReference type="Proteomes" id="UP000006443">
    <property type="component" value="Unassembled WGS sequence"/>
</dbReference>
<dbReference type="Gene3D" id="3.30.360.40">
    <property type="entry name" value="YwmB-like"/>
    <property type="match status" value="1"/>
</dbReference>
<evidence type="ECO:0008006" key="3">
    <source>
        <dbReference type="Google" id="ProtNLM"/>
    </source>
</evidence>
<dbReference type="eggNOG" id="ENOG5030CFT">
    <property type="taxonomic scope" value="Bacteria"/>
</dbReference>
<dbReference type="Pfam" id="PF08680">
    <property type="entry name" value="DUF1779"/>
    <property type="match status" value="1"/>
</dbReference>
<accession>C0GGV4</accession>
<name>C0GGV4_DETAL</name>
<organism evidence="1 2">
    <name type="scientific">Dethiobacter alkaliphilus AHT 1</name>
    <dbReference type="NCBI Taxonomy" id="555088"/>
    <lineage>
        <taxon>Bacteria</taxon>
        <taxon>Bacillati</taxon>
        <taxon>Bacillota</taxon>
        <taxon>Dethiobacteria</taxon>
        <taxon>Dethiobacterales</taxon>
        <taxon>Dethiobacteraceae</taxon>
        <taxon>Dethiobacter</taxon>
    </lineage>
</organism>
<dbReference type="OrthoDB" id="1708334at2"/>
<dbReference type="RefSeq" id="WP_008516556.1">
    <property type="nucleotide sequence ID" value="NZ_ACJM01000007.1"/>
</dbReference>
<comment type="caution">
    <text evidence="1">The sequence shown here is derived from an EMBL/GenBank/DDBJ whole genome shotgun (WGS) entry which is preliminary data.</text>
</comment>